<dbReference type="EMBL" id="JAIWYP010000004">
    <property type="protein sequence ID" value="KAH3841505.1"/>
    <property type="molecule type" value="Genomic_DNA"/>
</dbReference>
<evidence type="ECO:0000313" key="2">
    <source>
        <dbReference type="Proteomes" id="UP000828390"/>
    </source>
</evidence>
<reference evidence="1" key="2">
    <citation type="submission" date="2020-11" db="EMBL/GenBank/DDBJ databases">
        <authorList>
            <person name="McCartney M.A."/>
            <person name="Auch B."/>
            <person name="Kono T."/>
            <person name="Mallez S."/>
            <person name="Becker A."/>
            <person name="Gohl D.M."/>
            <person name="Silverstein K.A.T."/>
            <person name="Koren S."/>
            <person name="Bechman K.B."/>
            <person name="Herman A."/>
            <person name="Abrahante J.E."/>
            <person name="Garbe J."/>
        </authorList>
    </citation>
    <scope>NUCLEOTIDE SEQUENCE</scope>
    <source>
        <strain evidence="1">Duluth1</strain>
        <tissue evidence="1">Whole animal</tissue>
    </source>
</reference>
<dbReference type="AlphaFoldDB" id="A0A9D4KKD4"/>
<reference evidence="1" key="1">
    <citation type="journal article" date="2019" name="bioRxiv">
        <title>The Genome of the Zebra Mussel, Dreissena polymorpha: A Resource for Invasive Species Research.</title>
        <authorList>
            <person name="McCartney M.A."/>
            <person name="Auch B."/>
            <person name="Kono T."/>
            <person name="Mallez S."/>
            <person name="Zhang Y."/>
            <person name="Obille A."/>
            <person name="Becker A."/>
            <person name="Abrahante J.E."/>
            <person name="Garbe J."/>
            <person name="Badalamenti J.P."/>
            <person name="Herman A."/>
            <person name="Mangelson H."/>
            <person name="Liachko I."/>
            <person name="Sullivan S."/>
            <person name="Sone E.D."/>
            <person name="Koren S."/>
            <person name="Silverstein K.A.T."/>
            <person name="Beckman K.B."/>
            <person name="Gohl D.M."/>
        </authorList>
    </citation>
    <scope>NUCLEOTIDE SEQUENCE</scope>
    <source>
        <strain evidence="1">Duluth1</strain>
        <tissue evidence="1">Whole animal</tissue>
    </source>
</reference>
<evidence type="ECO:0000313" key="1">
    <source>
        <dbReference type="EMBL" id="KAH3841505.1"/>
    </source>
</evidence>
<gene>
    <name evidence="1" type="ORF">DPMN_114970</name>
</gene>
<proteinExistence type="predicted"/>
<organism evidence="1 2">
    <name type="scientific">Dreissena polymorpha</name>
    <name type="common">Zebra mussel</name>
    <name type="synonym">Mytilus polymorpha</name>
    <dbReference type="NCBI Taxonomy" id="45954"/>
    <lineage>
        <taxon>Eukaryota</taxon>
        <taxon>Metazoa</taxon>
        <taxon>Spiralia</taxon>
        <taxon>Lophotrochozoa</taxon>
        <taxon>Mollusca</taxon>
        <taxon>Bivalvia</taxon>
        <taxon>Autobranchia</taxon>
        <taxon>Heteroconchia</taxon>
        <taxon>Euheterodonta</taxon>
        <taxon>Imparidentia</taxon>
        <taxon>Neoheterodontei</taxon>
        <taxon>Myida</taxon>
        <taxon>Dreissenoidea</taxon>
        <taxon>Dreissenidae</taxon>
        <taxon>Dreissena</taxon>
    </lineage>
</organism>
<name>A0A9D4KKD4_DREPO</name>
<keyword evidence="2" id="KW-1185">Reference proteome</keyword>
<protein>
    <submittedName>
        <fullName evidence="1">Uncharacterized protein</fullName>
    </submittedName>
</protein>
<accession>A0A9D4KKD4</accession>
<sequence length="62" mass="6901">MSYSPFSTGFNAVSNNVCAFISMRQTEPACFNAQFDEATQSCALFNGFEHVKNLVMLTKQLL</sequence>
<comment type="caution">
    <text evidence="1">The sequence shown here is derived from an EMBL/GenBank/DDBJ whole genome shotgun (WGS) entry which is preliminary data.</text>
</comment>
<dbReference type="Proteomes" id="UP000828390">
    <property type="component" value="Unassembled WGS sequence"/>
</dbReference>